<feature type="chain" id="PRO_5002175576" description="Amine oxidase" evidence="11">
    <location>
        <begin position="25"/>
        <end position="798"/>
    </location>
</feature>
<dbReference type="HOGENOM" id="CLU_015739_0_0_1"/>
<dbReference type="InterPro" id="IPR015328">
    <property type="entry name" value="DUF1965"/>
</dbReference>
<dbReference type="STRING" id="1051891.A0A0C3KDD5"/>
<comment type="similarity">
    <text evidence="2 9">Belongs to the copper/topaquinone oxidase family.</text>
</comment>
<dbReference type="Proteomes" id="UP000054248">
    <property type="component" value="Unassembled WGS sequence"/>
</dbReference>
<dbReference type="SUPFAM" id="SSF49998">
    <property type="entry name" value="Amine oxidase catalytic domain"/>
    <property type="match status" value="1"/>
</dbReference>
<dbReference type="GO" id="GO:0005507">
    <property type="term" value="F:copper ion binding"/>
    <property type="evidence" value="ECO:0007669"/>
    <property type="project" value="InterPro"/>
</dbReference>
<keyword evidence="3 9" id="KW-0479">Metal-binding</keyword>
<dbReference type="Gene3D" id="3.10.450.40">
    <property type="match status" value="2"/>
</dbReference>
<evidence type="ECO:0000256" key="5">
    <source>
        <dbReference type="ARBA" id="ARBA00023002"/>
    </source>
</evidence>
<proteinExistence type="inferred from homology"/>
<dbReference type="GO" id="GO:0005886">
    <property type="term" value="C:plasma membrane"/>
    <property type="evidence" value="ECO:0007669"/>
    <property type="project" value="TreeGrafter"/>
</dbReference>
<dbReference type="AlphaFoldDB" id="A0A0C3KDD5"/>
<dbReference type="Pfam" id="PF02727">
    <property type="entry name" value="Cu_amine_oxidN2"/>
    <property type="match status" value="1"/>
</dbReference>
<evidence type="ECO:0000256" key="2">
    <source>
        <dbReference type="ARBA" id="ARBA00007983"/>
    </source>
</evidence>
<evidence type="ECO:0000256" key="3">
    <source>
        <dbReference type="ARBA" id="ARBA00022723"/>
    </source>
</evidence>
<dbReference type="InterPro" id="IPR036460">
    <property type="entry name" value="Cu_amine_oxidase_C_sf"/>
</dbReference>
<comment type="cofactor">
    <cofactor evidence="1">
        <name>Cu cation</name>
        <dbReference type="ChEBI" id="CHEBI:23378"/>
    </cofactor>
</comment>
<organism evidence="15 16">
    <name type="scientific">Tulasnella calospora MUT 4182</name>
    <dbReference type="NCBI Taxonomy" id="1051891"/>
    <lineage>
        <taxon>Eukaryota</taxon>
        <taxon>Fungi</taxon>
        <taxon>Dikarya</taxon>
        <taxon>Basidiomycota</taxon>
        <taxon>Agaricomycotina</taxon>
        <taxon>Agaricomycetes</taxon>
        <taxon>Cantharellales</taxon>
        <taxon>Tulasnellaceae</taxon>
        <taxon>Tulasnella</taxon>
    </lineage>
</organism>
<dbReference type="EC" id="1.4.3.-" evidence="9"/>
<keyword evidence="5 9" id="KW-0560">Oxidoreductase</keyword>
<evidence type="ECO:0000256" key="1">
    <source>
        <dbReference type="ARBA" id="ARBA00001935"/>
    </source>
</evidence>
<evidence type="ECO:0000259" key="12">
    <source>
        <dbReference type="Pfam" id="PF01179"/>
    </source>
</evidence>
<feature type="active site" description="Proton acceptor" evidence="7">
    <location>
        <position position="409"/>
    </location>
</feature>
<comment type="PTM">
    <text evidence="8 9">Topaquinone (TPQ) is generated by copper-dependent autoxidation of a specific tyrosyl residue.</text>
</comment>
<dbReference type="OrthoDB" id="3341590at2759"/>
<dbReference type="PRINTS" id="PR00766">
    <property type="entry name" value="CUDAOXIDASE"/>
</dbReference>
<dbReference type="InterPro" id="IPR015798">
    <property type="entry name" value="Cu_amine_oxidase_C"/>
</dbReference>
<dbReference type="Pfam" id="PF09248">
    <property type="entry name" value="DUF1965"/>
    <property type="match status" value="1"/>
</dbReference>
<evidence type="ECO:0000313" key="16">
    <source>
        <dbReference type="Proteomes" id="UP000054248"/>
    </source>
</evidence>
<dbReference type="PANTHER" id="PTHR10638">
    <property type="entry name" value="COPPER AMINE OXIDASE"/>
    <property type="match status" value="1"/>
</dbReference>
<keyword evidence="6 9" id="KW-0186">Copper</keyword>
<feature type="domain" description="Copper amine oxidase N2-terminal" evidence="13">
    <location>
        <begin position="55"/>
        <end position="142"/>
    </location>
</feature>
<evidence type="ECO:0000259" key="14">
    <source>
        <dbReference type="Pfam" id="PF09248"/>
    </source>
</evidence>
<dbReference type="InterPro" id="IPR016182">
    <property type="entry name" value="Cu_amine_oxidase_N-reg"/>
</dbReference>
<dbReference type="EMBL" id="KN823222">
    <property type="protein sequence ID" value="KIO19433.1"/>
    <property type="molecule type" value="Genomic_DNA"/>
</dbReference>
<comment type="cofactor">
    <cofactor evidence="9">
        <name>Cu cation</name>
        <dbReference type="ChEBI" id="CHEBI:23378"/>
    </cofactor>
    <text evidence="9">Contains 1 topaquinone per subunit.</text>
</comment>
<dbReference type="SUPFAM" id="SSF54416">
    <property type="entry name" value="Amine oxidase N-terminal region"/>
    <property type="match status" value="2"/>
</dbReference>
<evidence type="ECO:0000256" key="7">
    <source>
        <dbReference type="PIRSR" id="PIRSR600269-50"/>
    </source>
</evidence>
<feature type="signal peptide" evidence="11">
    <location>
        <begin position="1"/>
        <end position="24"/>
    </location>
</feature>
<accession>A0A0C3KDD5</accession>
<keyword evidence="16" id="KW-1185">Reference proteome</keyword>
<dbReference type="InterPro" id="IPR000269">
    <property type="entry name" value="Cu_amine_oxidase"/>
</dbReference>
<feature type="active site" description="Schiff-base intermediate with substrate; via topaquinone" evidence="7">
    <location>
        <position position="492"/>
    </location>
</feature>
<gene>
    <name evidence="15" type="ORF">M407DRAFT_30937</name>
</gene>
<dbReference type="InterPro" id="IPR015800">
    <property type="entry name" value="Cu_amine_oxidase_N2"/>
</dbReference>
<keyword evidence="11" id="KW-0732">Signal</keyword>
<protein>
    <recommendedName>
        <fullName evidence="9">Amine oxidase</fullName>
        <ecNumber evidence="9">1.4.3.-</ecNumber>
    </recommendedName>
</protein>
<reference evidence="15 16" key="1">
    <citation type="submission" date="2014-04" db="EMBL/GenBank/DDBJ databases">
        <authorList>
            <consortium name="DOE Joint Genome Institute"/>
            <person name="Kuo A."/>
            <person name="Girlanda M."/>
            <person name="Perotto S."/>
            <person name="Kohler A."/>
            <person name="Nagy L.G."/>
            <person name="Floudas D."/>
            <person name="Copeland A."/>
            <person name="Barry K.W."/>
            <person name="Cichocki N."/>
            <person name="Veneault-Fourrey C."/>
            <person name="LaButti K."/>
            <person name="Lindquist E.A."/>
            <person name="Lipzen A."/>
            <person name="Lundell T."/>
            <person name="Morin E."/>
            <person name="Murat C."/>
            <person name="Sun H."/>
            <person name="Tunlid A."/>
            <person name="Henrissat B."/>
            <person name="Grigoriev I.V."/>
            <person name="Hibbett D.S."/>
            <person name="Martin F."/>
            <person name="Nordberg H.P."/>
            <person name="Cantor M.N."/>
            <person name="Hua S.X."/>
        </authorList>
    </citation>
    <scope>NUCLEOTIDE SEQUENCE [LARGE SCALE GENOMIC DNA]</scope>
    <source>
        <strain evidence="15 16">MUT 4182</strain>
    </source>
</reference>
<dbReference type="GO" id="GO:0048038">
    <property type="term" value="F:quinone binding"/>
    <property type="evidence" value="ECO:0007669"/>
    <property type="project" value="InterPro"/>
</dbReference>
<evidence type="ECO:0000256" key="10">
    <source>
        <dbReference type="SAM" id="MobiDB-lite"/>
    </source>
</evidence>
<dbReference type="GO" id="GO:0008131">
    <property type="term" value="F:primary methylamine oxidase activity"/>
    <property type="evidence" value="ECO:0007669"/>
    <property type="project" value="InterPro"/>
</dbReference>
<dbReference type="GO" id="GO:0009308">
    <property type="term" value="P:amine metabolic process"/>
    <property type="evidence" value="ECO:0007669"/>
    <property type="project" value="UniProtKB-UniRule"/>
</dbReference>
<name>A0A0C3KDD5_9AGAM</name>
<dbReference type="Pfam" id="PF01179">
    <property type="entry name" value="Cu_amine_oxid"/>
    <property type="match status" value="1"/>
</dbReference>
<evidence type="ECO:0000256" key="4">
    <source>
        <dbReference type="ARBA" id="ARBA00022772"/>
    </source>
</evidence>
<dbReference type="PANTHER" id="PTHR10638:SF20">
    <property type="entry name" value="AMINE OXIDASE"/>
    <property type="match status" value="1"/>
</dbReference>
<sequence>MLLLTPFHLLLSTVFALGARAASGSDLCPSDTPINIKAPHENLWKPLTEQETLSVQEWLYDQKELNLTQFTTAGISDNSIWLIELITPNKTEAVSYLDSSSSSTNNRNSNSSPPKRYARAILFNGGYSVPHVKELQVGPLPISSETKAVSFSYIYQNSTVPGVDGEGVFPFNARTTYGIESTALGAFIVSFMTDIKDPMNDLIGGAYTGSEDDKLTFSWQGPNSFDGNWRRYWLFFMGRGFGAQYLSPTGFFVYVDTSGSDASTWYVRRVVYNHQVFQSLDDFKNAWQNGSIKKGTKINLDDDKWATRQRQGEELALLIEPFCEQRPLDDRVAPESTNFNGSRIRADREEGYVEWMDWSFYTGFNRDTGLTLWDIRFKGEKIIYEISIQEALAQYSGNDPIQSTTAYLDRHYGIGEETRQVLMGYDCPHGALTFNTSYYSDSKFAVNTDAICIFEQDLGFPTSRHSDPTNGWYGSTKGTALHVRSMATVYNYDYMFSYIFYLEGTVEILMGASGYLQATYWDGTQDDYGTRIHDTTMGSVHTHVVNYKVDLDVGGTANSLQTIDLVQEDVKFPWFDEDDPPTKQLRLQKTWVENETSFSVQGNNNNNGQRVLLIGNKEKKNAWGQERMYRIMPGYHTIHNAVKGSGRVLNSAKWGEDDVFIVKHKDTEPSSSTTWNQQMPIYPPVDFSKITTPAESIDQEDLVVYLNLGMHHVPRAEDTPNTLFTDSRSSFFIAPFNYFDDEPSRDIRNAVLLVQDPNSGKYGVEESGSGDDDKTCTPRADVTPAYIGQVETDLSSSG</sequence>
<feature type="domain" description="DUF1965" evidence="14">
    <location>
        <begin position="246"/>
        <end position="313"/>
    </location>
</feature>
<evidence type="ECO:0000259" key="13">
    <source>
        <dbReference type="Pfam" id="PF02727"/>
    </source>
</evidence>
<feature type="domain" description="Copper amine oxidase catalytic" evidence="12">
    <location>
        <begin position="336"/>
        <end position="744"/>
    </location>
</feature>
<feature type="region of interest" description="Disordered" evidence="10">
    <location>
        <begin position="758"/>
        <end position="782"/>
    </location>
</feature>
<feature type="modified residue" description="2',4',5'-topaquinone" evidence="8">
    <location>
        <position position="492"/>
    </location>
</feature>
<evidence type="ECO:0000256" key="8">
    <source>
        <dbReference type="PIRSR" id="PIRSR600269-51"/>
    </source>
</evidence>
<evidence type="ECO:0000313" key="15">
    <source>
        <dbReference type="EMBL" id="KIO19433.1"/>
    </source>
</evidence>
<evidence type="ECO:0000256" key="6">
    <source>
        <dbReference type="ARBA" id="ARBA00023008"/>
    </source>
</evidence>
<evidence type="ECO:0000256" key="9">
    <source>
        <dbReference type="RuleBase" id="RU000672"/>
    </source>
</evidence>
<evidence type="ECO:0000256" key="11">
    <source>
        <dbReference type="SAM" id="SignalP"/>
    </source>
</evidence>
<reference evidence="16" key="2">
    <citation type="submission" date="2015-01" db="EMBL/GenBank/DDBJ databases">
        <title>Evolutionary Origins and Diversification of the Mycorrhizal Mutualists.</title>
        <authorList>
            <consortium name="DOE Joint Genome Institute"/>
            <consortium name="Mycorrhizal Genomics Consortium"/>
            <person name="Kohler A."/>
            <person name="Kuo A."/>
            <person name="Nagy L.G."/>
            <person name="Floudas D."/>
            <person name="Copeland A."/>
            <person name="Barry K.W."/>
            <person name="Cichocki N."/>
            <person name="Veneault-Fourrey C."/>
            <person name="LaButti K."/>
            <person name="Lindquist E.A."/>
            <person name="Lipzen A."/>
            <person name="Lundell T."/>
            <person name="Morin E."/>
            <person name="Murat C."/>
            <person name="Riley R."/>
            <person name="Ohm R."/>
            <person name="Sun H."/>
            <person name="Tunlid A."/>
            <person name="Henrissat B."/>
            <person name="Grigoriev I.V."/>
            <person name="Hibbett D.S."/>
            <person name="Martin F."/>
        </authorList>
    </citation>
    <scope>NUCLEOTIDE SEQUENCE [LARGE SCALE GENOMIC DNA]</scope>
    <source>
        <strain evidence="16">MUT 4182</strain>
    </source>
</reference>
<dbReference type="Gene3D" id="2.70.98.20">
    <property type="entry name" value="Copper amine oxidase, catalytic domain"/>
    <property type="match status" value="1"/>
</dbReference>
<keyword evidence="4 7" id="KW-0801">TPQ</keyword>